<name>A0A109BLV2_HYPSL</name>
<organism evidence="2 3">
    <name type="scientific">Hyphomicrobium sulfonivorans</name>
    <dbReference type="NCBI Taxonomy" id="121290"/>
    <lineage>
        <taxon>Bacteria</taxon>
        <taxon>Pseudomonadati</taxon>
        <taxon>Pseudomonadota</taxon>
        <taxon>Alphaproteobacteria</taxon>
        <taxon>Hyphomicrobiales</taxon>
        <taxon>Hyphomicrobiaceae</taxon>
        <taxon>Hyphomicrobium</taxon>
    </lineage>
</organism>
<feature type="region of interest" description="Disordered" evidence="1">
    <location>
        <begin position="1"/>
        <end position="38"/>
    </location>
</feature>
<sequence length="296" mass="32031">MVDTLSRSGSKGGFWLFRGDRQQPDPNSTLPQIGGRDGSLSLLRRAVPTLPKALRHLKKGSVQEEAAARETEKDLPIRAPAVKTPDEPKAVAAEVAVEPQAQPRPAEAASETRLAPDPFTAVLPALAALGAIASIATINWAAQERTPDRSRSKRKAATALRDLETCCLGLLEIFRRFQRNPRLFAGEGAPASSPLKFGVHGPRVGPDAARLFQQLINDVASMLVLASQNAFDVMSAVEDGEIEAPEELFYGFGEQQDRLNQLILSRATLKTSVDTGADVAARLTLLVRELKRCRPE</sequence>
<dbReference type="AlphaFoldDB" id="A0A109BLV2"/>
<keyword evidence="3" id="KW-1185">Reference proteome</keyword>
<dbReference type="PATRIC" id="fig|121290.4.peg.1208"/>
<dbReference type="Proteomes" id="UP000059074">
    <property type="component" value="Unassembled WGS sequence"/>
</dbReference>
<evidence type="ECO:0000313" key="2">
    <source>
        <dbReference type="EMBL" id="KWT71071.1"/>
    </source>
</evidence>
<dbReference type="EMBL" id="LMTR01000027">
    <property type="protein sequence ID" value="KWT71071.1"/>
    <property type="molecule type" value="Genomic_DNA"/>
</dbReference>
<evidence type="ECO:0000313" key="3">
    <source>
        <dbReference type="Proteomes" id="UP000059074"/>
    </source>
</evidence>
<protein>
    <submittedName>
        <fullName evidence="2">Uncharacterized protein</fullName>
    </submittedName>
</protein>
<dbReference type="STRING" id="121290.APY04_0733"/>
<evidence type="ECO:0000256" key="1">
    <source>
        <dbReference type="SAM" id="MobiDB-lite"/>
    </source>
</evidence>
<comment type="caution">
    <text evidence="2">The sequence shown here is derived from an EMBL/GenBank/DDBJ whole genome shotgun (WGS) entry which is preliminary data.</text>
</comment>
<reference evidence="2 3" key="1">
    <citation type="submission" date="2015-10" db="EMBL/GenBank/DDBJ databases">
        <title>Transcriptomic analysis of a linuron degrading triple-species bacterial consortium.</title>
        <authorList>
            <person name="Albers P."/>
        </authorList>
    </citation>
    <scope>NUCLEOTIDE SEQUENCE [LARGE SCALE GENOMIC DNA]</scope>
    <source>
        <strain evidence="2 3">WDL6</strain>
    </source>
</reference>
<gene>
    <name evidence="2" type="ORF">APY04_0733</name>
</gene>
<accession>A0A109BLV2</accession>
<proteinExistence type="predicted"/>